<feature type="transmembrane region" description="Helical" evidence="1">
    <location>
        <begin position="12"/>
        <end position="35"/>
    </location>
</feature>
<organism evidence="2 3">
    <name type="scientific">Selenomonas timonae</name>
    <dbReference type="NCBI Taxonomy" id="2754044"/>
    <lineage>
        <taxon>Bacteria</taxon>
        <taxon>Bacillati</taxon>
        <taxon>Bacillota</taxon>
        <taxon>Negativicutes</taxon>
        <taxon>Selenomonadales</taxon>
        <taxon>Selenomonadaceae</taxon>
        <taxon>Selenomonas</taxon>
    </lineage>
</organism>
<gene>
    <name evidence="2" type="ORF">H1B31_07905</name>
</gene>
<keyword evidence="1" id="KW-0812">Transmembrane</keyword>
<dbReference type="AlphaFoldDB" id="A0A7G7VI56"/>
<dbReference type="KEGG" id="stim:H1B31_07905"/>
<keyword evidence="3" id="KW-1185">Reference proteome</keyword>
<evidence type="ECO:0000313" key="3">
    <source>
        <dbReference type="Proteomes" id="UP000515480"/>
    </source>
</evidence>
<evidence type="ECO:0000313" key="2">
    <source>
        <dbReference type="EMBL" id="QNH53799.1"/>
    </source>
</evidence>
<proteinExistence type="predicted"/>
<evidence type="ECO:0000256" key="1">
    <source>
        <dbReference type="SAM" id="Phobius"/>
    </source>
</evidence>
<sequence>MLKILECIESKMALKALVALFVGIVLYCFPTVLEISTCIAKQSGDPALGYIALAGILVVLVAVAVAVIRCLYPKVQPKAELRLREIVSLLIDLAIQFMMAEMIARTAVAIK</sequence>
<keyword evidence="1" id="KW-0472">Membrane</keyword>
<accession>A0A7G7VI56</accession>
<name>A0A7G7VI56_9FIRM</name>
<dbReference type="Proteomes" id="UP000515480">
    <property type="component" value="Chromosome"/>
</dbReference>
<keyword evidence="1" id="KW-1133">Transmembrane helix</keyword>
<dbReference type="EMBL" id="CP060204">
    <property type="protein sequence ID" value="QNH53799.1"/>
    <property type="molecule type" value="Genomic_DNA"/>
</dbReference>
<dbReference type="RefSeq" id="WP_185979916.1">
    <property type="nucleotide sequence ID" value="NZ_CP060204.1"/>
</dbReference>
<feature type="transmembrane region" description="Helical" evidence="1">
    <location>
        <begin position="47"/>
        <end position="68"/>
    </location>
</feature>
<reference evidence="2 3" key="1">
    <citation type="submission" date="2020-07" db="EMBL/GenBank/DDBJ databases">
        <title>Complete genome and description of Selenomonas timonensis sp. nov., a new bacterium isolated from a gingivitis subject.</title>
        <authorList>
            <person name="Antezack A."/>
        </authorList>
    </citation>
    <scope>NUCLEOTIDE SEQUENCE [LARGE SCALE GENOMIC DNA]</scope>
    <source>
        <strain evidence="2 3">Marseille-Q3039</strain>
    </source>
</reference>
<protein>
    <submittedName>
        <fullName evidence="2">Uncharacterized protein</fullName>
    </submittedName>
</protein>